<protein>
    <submittedName>
        <fullName evidence="2">Uncharacterized protein</fullName>
    </submittedName>
</protein>
<dbReference type="Proteomes" id="UP001497525">
    <property type="component" value="Unassembled WGS sequence"/>
</dbReference>
<accession>A0AAV2TWB4</accession>
<feature type="transmembrane region" description="Helical" evidence="1">
    <location>
        <begin position="68"/>
        <end position="92"/>
    </location>
</feature>
<evidence type="ECO:0000313" key="2">
    <source>
        <dbReference type="EMBL" id="CAL5139657.1"/>
    </source>
</evidence>
<comment type="caution">
    <text evidence="2">The sequence shown here is derived from an EMBL/GenBank/DDBJ whole genome shotgun (WGS) entry which is preliminary data.</text>
</comment>
<reference evidence="2" key="1">
    <citation type="submission" date="2024-06" db="EMBL/GenBank/DDBJ databases">
        <authorList>
            <person name="Liu X."/>
            <person name="Lenzi L."/>
            <person name="Haldenby T S."/>
            <person name="Uol C."/>
        </authorList>
    </citation>
    <scope>NUCLEOTIDE SEQUENCE</scope>
</reference>
<feature type="transmembrane region" description="Helical" evidence="1">
    <location>
        <begin position="107"/>
        <end position="128"/>
    </location>
</feature>
<proteinExistence type="predicted"/>
<feature type="transmembrane region" description="Helical" evidence="1">
    <location>
        <begin position="41"/>
        <end position="61"/>
    </location>
</feature>
<dbReference type="AlphaFoldDB" id="A0AAV2TWB4"/>
<dbReference type="EMBL" id="CAXLJL010000623">
    <property type="protein sequence ID" value="CAL5139657.1"/>
    <property type="molecule type" value="Genomic_DNA"/>
</dbReference>
<evidence type="ECO:0000313" key="3">
    <source>
        <dbReference type="Proteomes" id="UP001497525"/>
    </source>
</evidence>
<sequence>MPVTCIILASAMSIVFGTIPLFGKVRLTDPDLSSDQKVFFTLEICAVALTFVILTSALVIFHTRRINLYVGLFGASLGTVTIVIYLCSILYLRKFNCCGGKHVLPEMAWVVGGMISDYYATLLAMAVIRGKDL</sequence>
<name>A0AAV2TWB4_CALDB</name>
<evidence type="ECO:0000256" key="1">
    <source>
        <dbReference type="SAM" id="Phobius"/>
    </source>
</evidence>
<gene>
    <name evidence="2" type="ORF">CDAUBV1_LOCUS14773</name>
</gene>
<organism evidence="2 3">
    <name type="scientific">Calicophoron daubneyi</name>
    <name type="common">Rumen fluke</name>
    <name type="synonym">Paramphistomum daubneyi</name>
    <dbReference type="NCBI Taxonomy" id="300641"/>
    <lineage>
        <taxon>Eukaryota</taxon>
        <taxon>Metazoa</taxon>
        <taxon>Spiralia</taxon>
        <taxon>Lophotrochozoa</taxon>
        <taxon>Platyhelminthes</taxon>
        <taxon>Trematoda</taxon>
        <taxon>Digenea</taxon>
        <taxon>Plagiorchiida</taxon>
        <taxon>Pronocephalata</taxon>
        <taxon>Paramphistomoidea</taxon>
        <taxon>Paramphistomidae</taxon>
        <taxon>Calicophoron</taxon>
    </lineage>
</organism>
<keyword evidence="1" id="KW-1133">Transmembrane helix</keyword>
<keyword evidence="1" id="KW-0812">Transmembrane</keyword>
<keyword evidence="1" id="KW-0472">Membrane</keyword>